<keyword evidence="4" id="KW-1133">Transmembrane helix</keyword>
<dbReference type="GO" id="GO:0030655">
    <property type="term" value="P:beta-lactam antibiotic catabolic process"/>
    <property type="evidence" value="ECO:0007669"/>
    <property type="project" value="InterPro"/>
</dbReference>
<feature type="transmembrane region" description="Helical" evidence="4">
    <location>
        <begin position="60"/>
        <end position="83"/>
    </location>
</feature>
<proteinExistence type="inferred from homology"/>
<feature type="domain" description="Beta-lactamase class A catalytic" evidence="5">
    <location>
        <begin position="498"/>
        <end position="600"/>
    </location>
</feature>
<organism evidence="6 7">
    <name type="scientific">Marinihelvus fidelis</name>
    <dbReference type="NCBI Taxonomy" id="2613842"/>
    <lineage>
        <taxon>Bacteria</taxon>
        <taxon>Pseudomonadati</taxon>
        <taxon>Pseudomonadota</taxon>
        <taxon>Gammaproteobacteria</taxon>
        <taxon>Chromatiales</taxon>
        <taxon>Wenzhouxiangellaceae</taxon>
        <taxon>Marinihelvus</taxon>
    </lineage>
</organism>
<dbReference type="Proteomes" id="UP000325372">
    <property type="component" value="Unassembled WGS sequence"/>
</dbReference>
<keyword evidence="4" id="KW-0472">Membrane</keyword>
<evidence type="ECO:0000313" key="6">
    <source>
        <dbReference type="EMBL" id="KAA9134159.1"/>
    </source>
</evidence>
<evidence type="ECO:0000256" key="4">
    <source>
        <dbReference type="SAM" id="Phobius"/>
    </source>
</evidence>
<dbReference type="InterPro" id="IPR045155">
    <property type="entry name" value="Beta-lactam_cat"/>
</dbReference>
<gene>
    <name evidence="6" type="ORF">F3N42_01035</name>
</gene>
<dbReference type="InterPro" id="IPR000871">
    <property type="entry name" value="Beta-lactam_class-A"/>
</dbReference>
<comment type="catalytic activity">
    <reaction evidence="1">
        <text>a beta-lactam + H2O = a substituted beta-amino acid</text>
        <dbReference type="Rhea" id="RHEA:20401"/>
        <dbReference type="ChEBI" id="CHEBI:15377"/>
        <dbReference type="ChEBI" id="CHEBI:35627"/>
        <dbReference type="ChEBI" id="CHEBI:140347"/>
        <dbReference type="EC" id="3.5.2.6"/>
    </reaction>
</comment>
<reference evidence="6 7" key="1">
    <citation type="submission" date="2019-09" db="EMBL/GenBank/DDBJ databases">
        <title>Wenzhouxiangella sp. Genome sequencing and assembly.</title>
        <authorList>
            <person name="Zhang R."/>
        </authorList>
    </citation>
    <scope>NUCLEOTIDE SEQUENCE [LARGE SCALE GENOMIC DNA]</scope>
    <source>
        <strain evidence="6 7">W260</strain>
    </source>
</reference>
<dbReference type="EC" id="3.5.2.6" evidence="3"/>
<keyword evidence="7" id="KW-1185">Reference proteome</keyword>
<dbReference type="InterPro" id="IPR012338">
    <property type="entry name" value="Beta-lactam/transpept-like"/>
</dbReference>
<evidence type="ECO:0000259" key="5">
    <source>
        <dbReference type="Pfam" id="PF13354"/>
    </source>
</evidence>
<evidence type="ECO:0000313" key="7">
    <source>
        <dbReference type="Proteomes" id="UP000325372"/>
    </source>
</evidence>
<dbReference type="GO" id="GO:0008800">
    <property type="term" value="F:beta-lactamase activity"/>
    <property type="evidence" value="ECO:0007669"/>
    <property type="project" value="UniProtKB-EC"/>
</dbReference>
<keyword evidence="4" id="KW-0812">Transmembrane</keyword>
<sequence>MRPSGVCWGGQAIVLMKSRSTPMAARALAIPSGWRTRAERCYKSRNDLIQGGVMKGRIKYGLLVLALCLGCALSPLAAAMAVVERSGSWFDPTHDGEGFVVQFINDNLAVVYWFTYDADGAQRWFTGLGNASGDELHFPELLVTQGGEFGPGFDKDAVKRIAVGELTLTFASDSAGTAAYVIDGTAGEQSIVRATRPVEVVAAASPTVPRKSGSWYNPERDGEGLILEILEDGRQVVYWFTYDINGNQAWMLSLGGASAAEGSFSLDMLQPVGGRFGPEFDPADVVREPVGRTRVSLQCDGSYLDFTNTDPVDFVSFGFDLQQLVGIGPNSCVDPVLVNRYPADDDGRVATPDNAAGQQMRWLLDRFAGDEPFSDEVLREHFSDAWLANNSLAVTRNLLTSNRQLFRGAGINDPISMAPTSIVAVLTAQDNRRAFTVLDANLGDGKINSLYFYDYGFGGTSVIYASDAALSMDQAADRFASLSDQPGLVVARINDQNQCQAVTGRNANTLRSTASIFKIWVLAGVASALDERALYHDQVAGIDGGKQVRGGPLFAEPAGLPLSVDQLSTLMMGVSDNTATDMLLALAGRDRIDGLHAEYGHSMPEVMAPQLGISEQFHLFFSFPMAESMEYLDGTESFQRQFLEERIVPLGASGSGGGGYNNESLFIDGAWRASPMDVCGAFARHRLHAPGSDAALLVDRALQTSAAQPNLRSEWDRVWYKGGSLESGANGLLVLTHAFMLEREGEDPVVVVAMANHPAGGIDATLVQSIVGRLLALAATLPAQAQ</sequence>
<protein>
    <recommendedName>
        <fullName evidence="3">beta-lactamase</fullName>
        <ecNumber evidence="3">3.5.2.6</ecNumber>
    </recommendedName>
</protein>
<dbReference type="AlphaFoldDB" id="A0A5N0TLF7"/>
<evidence type="ECO:0000256" key="1">
    <source>
        <dbReference type="ARBA" id="ARBA00001526"/>
    </source>
</evidence>
<dbReference type="Gene3D" id="3.10.450.280">
    <property type="match status" value="1"/>
</dbReference>
<dbReference type="Gene3D" id="3.40.710.10">
    <property type="entry name" value="DD-peptidase/beta-lactamase superfamily"/>
    <property type="match status" value="1"/>
</dbReference>
<dbReference type="EMBL" id="VYXP01000001">
    <property type="protein sequence ID" value="KAA9134159.1"/>
    <property type="molecule type" value="Genomic_DNA"/>
</dbReference>
<dbReference type="Pfam" id="PF13354">
    <property type="entry name" value="Beta-lactamase2"/>
    <property type="match status" value="1"/>
</dbReference>
<dbReference type="GO" id="GO:0046677">
    <property type="term" value="P:response to antibiotic"/>
    <property type="evidence" value="ECO:0007669"/>
    <property type="project" value="InterPro"/>
</dbReference>
<dbReference type="PANTHER" id="PTHR35333">
    <property type="entry name" value="BETA-LACTAMASE"/>
    <property type="match status" value="1"/>
</dbReference>
<comment type="similarity">
    <text evidence="2">Belongs to the class-A beta-lactamase family.</text>
</comment>
<dbReference type="PANTHER" id="PTHR35333:SF3">
    <property type="entry name" value="BETA-LACTAMASE-TYPE TRANSPEPTIDASE FOLD CONTAINING PROTEIN"/>
    <property type="match status" value="1"/>
</dbReference>
<dbReference type="SUPFAM" id="SSF56601">
    <property type="entry name" value="beta-lactamase/transpeptidase-like"/>
    <property type="match status" value="1"/>
</dbReference>
<evidence type="ECO:0000256" key="2">
    <source>
        <dbReference type="ARBA" id="ARBA00009009"/>
    </source>
</evidence>
<comment type="caution">
    <text evidence="6">The sequence shown here is derived from an EMBL/GenBank/DDBJ whole genome shotgun (WGS) entry which is preliminary data.</text>
</comment>
<accession>A0A5N0TLF7</accession>
<evidence type="ECO:0000256" key="3">
    <source>
        <dbReference type="ARBA" id="ARBA00012865"/>
    </source>
</evidence>
<name>A0A5N0TLF7_9GAMM</name>